<dbReference type="InterPro" id="IPR003423">
    <property type="entry name" value="OMP_efflux"/>
</dbReference>
<protein>
    <recommendedName>
        <fullName evidence="12">Outer membrane efflux protein</fullName>
    </recommendedName>
</protein>
<evidence type="ECO:0000313" key="10">
    <source>
        <dbReference type="EMBL" id="MBK1726055.1"/>
    </source>
</evidence>
<feature type="coiled-coil region" evidence="8">
    <location>
        <begin position="318"/>
        <end position="345"/>
    </location>
</feature>
<keyword evidence="6" id="KW-0472">Membrane</keyword>
<evidence type="ECO:0000313" key="11">
    <source>
        <dbReference type="Proteomes" id="UP000738126"/>
    </source>
</evidence>
<accession>A0ABS1E5L0</accession>
<dbReference type="SUPFAM" id="SSF56954">
    <property type="entry name" value="Outer membrane efflux proteins (OEP)"/>
    <property type="match status" value="1"/>
</dbReference>
<proteinExistence type="inferred from homology"/>
<evidence type="ECO:0000256" key="3">
    <source>
        <dbReference type="ARBA" id="ARBA00022448"/>
    </source>
</evidence>
<feature type="signal peptide" evidence="9">
    <location>
        <begin position="1"/>
        <end position="30"/>
    </location>
</feature>
<keyword evidence="4" id="KW-1134">Transmembrane beta strand</keyword>
<sequence>MEPTSLPSRCSGLLRLLPGALLLGAGVASAAQPLALGEAERIAVEQAPAIEGFRSRAEGARQAAYAAGALPDPELTLGAMALPIDDPGLDTDPMSRLEVGLRQRFPAGRGAARERVEAQAETAAAQAEEAARAVRRQTRKAYLELLHRQRAIALLRESRSRFEALVEAAEREVAADRASRQDRLQAILELERLEDRIDRERIALDDARARLARWIGEAAARRPLAQRTPELAPPPKPAAAAERLAAHPRLAAEEARVGIGQARLREARAGYRPDWGIEVSYGHRRAERMDGSAVPDLFSVMVSMQLPLFPGNRQDRDVAAGQRRVAAAQAERREARLELRRDLEATYARWERLGQRQERYEKRLIPLATDNAEAALAAYRADTVAFTALQQARVAALEIRLSALRVEIQRLKAQAELLYLTGGGSS</sequence>
<comment type="subcellular location">
    <subcellularLocation>
        <location evidence="1">Cell outer membrane</location>
    </subcellularLocation>
</comment>
<dbReference type="InterPro" id="IPR051906">
    <property type="entry name" value="TolC-like"/>
</dbReference>
<feature type="coiled-coil region" evidence="8">
    <location>
        <begin position="394"/>
        <end position="421"/>
    </location>
</feature>
<reference evidence="10 11" key="1">
    <citation type="journal article" date="2020" name="Microorganisms">
        <title>Osmotic Adaptation and Compatible Solute Biosynthesis of Phototrophic Bacteria as Revealed from Genome Analyses.</title>
        <authorList>
            <person name="Imhoff J.F."/>
            <person name="Rahn T."/>
            <person name="Kunzel S."/>
            <person name="Keller A."/>
            <person name="Neulinger S.C."/>
        </authorList>
    </citation>
    <scope>NUCLEOTIDE SEQUENCE [LARGE SCALE GENOMIC DNA]</scope>
    <source>
        <strain evidence="10 11">DSM 15116</strain>
    </source>
</reference>
<feature type="chain" id="PRO_5045992552" description="Outer membrane efflux protein" evidence="9">
    <location>
        <begin position="31"/>
        <end position="426"/>
    </location>
</feature>
<comment type="similarity">
    <text evidence="2">Belongs to the outer membrane factor (OMF) (TC 1.B.17) family.</text>
</comment>
<comment type="caution">
    <text evidence="10">The sequence shown here is derived from an EMBL/GenBank/DDBJ whole genome shotgun (WGS) entry which is preliminary data.</text>
</comment>
<evidence type="ECO:0000256" key="5">
    <source>
        <dbReference type="ARBA" id="ARBA00022692"/>
    </source>
</evidence>
<feature type="coiled-coil region" evidence="8">
    <location>
        <begin position="113"/>
        <end position="210"/>
    </location>
</feature>
<evidence type="ECO:0000256" key="2">
    <source>
        <dbReference type="ARBA" id="ARBA00007613"/>
    </source>
</evidence>
<dbReference type="Pfam" id="PF02321">
    <property type="entry name" value="OEP"/>
    <property type="match status" value="1"/>
</dbReference>
<evidence type="ECO:0000256" key="6">
    <source>
        <dbReference type="ARBA" id="ARBA00023136"/>
    </source>
</evidence>
<keyword evidence="7" id="KW-0998">Cell outer membrane</keyword>
<evidence type="ECO:0000256" key="9">
    <source>
        <dbReference type="SAM" id="SignalP"/>
    </source>
</evidence>
<keyword evidence="11" id="KW-1185">Reference proteome</keyword>
<evidence type="ECO:0000256" key="1">
    <source>
        <dbReference type="ARBA" id="ARBA00004442"/>
    </source>
</evidence>
<dbReference type="EMBL" id="NRSH01000021">
    <property type="protein sequence ID" value="MBK1726055.1"/>
    <property type="molecule type" value="Genomic_DNA"/>
</dbReference>
<evidence type="ECO:0000256" key="7">
    <source>
        <dbReference type="ARBA" id="ARBA00023237"/>
    </source>
</evidence>
<organism evidence="10 11">
    <name type="scientific">Halorhodospira neutriphila</name>
    <dbReference type="NCBI Taxonomy" id="168379"/>
    <lineage>
        <taxon>Bacteria</taxon>
        <taxon>Pseudomonadati</taxon>
        <taxon>Pseudomonadota</taxon>
        <taxon>Gammaproteobacteria</taxon>
        <taxon>Chromatiales</taxon>
        <taxon>Ectothiorhodospiraceae</taxon>
        <taxon>Halorhodospira</taxon>
    </lineage>
</organism>
<keyword evidence="8" id="KW-0175">Coiled coil</keyword>
<evidence type="ECO:0008006" key="12">
    <source>
        <dbReference type="Google" id="ProtNLM"/>
    </source>
</evidence>
<evidence type="ECO:0000256" key="4">
    <source>
        <dbReference type="ARBA" id="ARBA00022452"/>
    </source>
</evidence>
<dbReference type="PANTHER" id="PTHR30026:SF20">
    <property type="entry name" value="OUTER MEMBRANE PROTEIN TOLC"/>
    <property type="match status" value="1"/>
</dbReference>
<keyword evidence="9" id="KW-0732">Signal</keyword>
<dbReference type="RefSeq" id="WP_200256794.1">
    <property type="nucleotide sequence ID" value="NZ_NRSH01000021.1"/>
</dbReference>
<dbReference type="Proteomes" id="UP000738126">
    <property type="component" value="Unassembled WGS sequence"/>
</dbReference>
<dbReference type="Gene3D" id="1.20.1600.10">
    <property type="entry name" value="Outer membrane efflux proteins (OEP)"/>
    <property type="match status" value="1"/>
</dbReference>
<dbReference type="PANTHER" id="PTHR30026">
    <property type="entry name" value="OUTER MEMBRANE PROTEIN TOLC"/>
    <property type="match status" value="1"/>
</dbReference>
<keyword evidence="3" id="KW-0813">Transport</keyword>
<gene>
    <name evidence="10" type="ORF">CKO13_03265</name>
</gene>
<keyword evidence="5" id="KW-0812">Transmembrane</keyword>
<evidence type="ECO:0000256" key="8">
    <source>
        <dbReference type="SAM" id="Coils"/>
    </source>
</evidence>
<name>A0ABS1E5L0_9GAMM</name>